<organism evidence="1 2">
    <name type="scientific">Pristionchus fissidentatus</name>
    <dbReference type="NCBI Taxonomy" id="1538716"/>
    <lineage>
        <taxon>Eukaryota</taxon>
        <taxon>Metazoa</taxon>
        <taxon>Ecdysozoa</taxon>
        <taxon>Nematoda</taxon>
        <taxon>Chromadorea</taxon>
        <taxon>Rhabditida</taxon>
        <taxon>Rhabditina</taxon>
        <taxon>Diplogasteromorpha</taxon>
        <taxon>Diplogasteroidea</taxon>
        <taxon>Neodiplogasteridae</taxon>
        <taxon>Pristionchus</taxon>
    </lineage>
</organism>
<dbReference type="EMBL" id="BTSY01000005">
    <property type="protein sequence ID" value="GMT29520.1"/>
    <property type="molecule type" value="Genomic_DNA"/>
</dbReference>
<feature type="non-terminal residue" evidence="1">
    <location>
        <position position="142"/>
    </location>
</feature>
<evidence type="ECO:0000313" key="1">
    <source>
        <dbReference type="EMBL" id="GMT29520.1"/>
    </source>
</evidence>
<feature type="non-terminal residue" evidence="1">
    <location>
        <position position="1"/>
    </location>
</feature>
<evidence type="ECO:0000313" key="2">
    <source>
        <dbReference type="Proteomes" id="UP001432322"/>
    </source>
</evidence>
<keyword evidence="2" id="KW-1185">Reference proteome</keyword>
<dbReference type="AlphaFoldDB" id="A0AAV5WGB2"/>
<name>A0AAV5WGB2_9BILA</name>
<gene>
    <name evidence="1" type="ORF">PFISCL1PPCAC_20817</name>
</gene>
<reference evidence="1" key="1">
    <citation type="submission" date="2023-10" db="EMBL/GenBank/DDBJ databases">
        <title>Genome assembly of Pristionchus species.</title>
        <authorList>
            <person name="Yoshida K."/>
            <person name="Sommer R.J."/>
        </authorList>
    </citation>
    <scope>NUCLEOTIDE SEQUENCE</scope>
    <source>
        <strain evidence="1">RS5133</strain>
    </source>
</reference>
<comment type="caution">
    <text evidence="1">The sequence shown here is derived from an EMBL/GenBank/DDBJ whole genome shotgun (WGS) entry which is preliminary data.</text>
</comment>
<sequence length="142" mass="15806">AFESIGEPTTQISVSDRQTTTERRMVATVGSTKIRLWTLTSKSFTAFGAIDCSASPVTACLLFHRSTPYQNDDFSEDSMVTRQLIINLMNEASGFEFAPMLKLAFQQNGCMTMQEHITKCALREHCPEGYCKSIVTDFSSVI</sequence>
<accession>A0AAV5WGB2</accession>
<dbReference type="Proteomes" id="UP001432322">
    <property type="component" value="Unassembled WGS sequence"/>
</dbReference>
<protein>
    <submittedName>
        <fullName evidence="1">Uncharacterized protein</fullName>
    </submittedName>
</protein>
<proteinExistence type="predicted"/>